<dbReference type="AlphaFoldDB" id="A0A1M7YE27"/>
<dbReference type="InterPro" id="IPR011850">
    <property type="entry name" value="T2SS_GspF"/>
</dbReference>
<feature type="transmembrane region" description="Helical" evidence="15">
    <location>
        <begin position="172"/>
        <end position="195"/>
    </location>
</feature>
<organism evidence="17 18">
    <name type="scientific">Desulfopila aestuarii DSM 18488</name>
    <dbReference type="NCBI Taxonomy" id="1121416"/>
    <lineage>
        <taxon>Bacteria</taxon>
        <taxon>Pseudomonadati</taxon>
        <taxon>Thermodesulfobacteriota</taxon>
        <taxon>Desulfobulbia</taxon>
        <taxon>Desulfobulbales</taxon>
        <taxon>Desulfocapsaceae</taxon>
        <taxon>Desulfopila</taxon>
    </lineage>
</organism>
<accession>A0A1M7YE27</accession>
<feature type="domain" description="Type II secretion system protein GspF" evidence="16">
    <location>
        <begin position="276"/>
        <end position="398"/>
    </location>
</feature>
<evidence type="ECO:0000256" key="3">
    <source>
        <dbReference type="ARBA" id="ARBA00005745"/>
    </source>
</evidence>
<evidence type="ECO:0000259" key="16">
    <source>
        <dbReference type="Pfam" id="PF00482"/>
    </source>
</evidence>
<dbReference type="GO" id="GO:0015628">
    <property type="term" value="P:protein secretion by the type II secretion system"/>
    <property type="evidence" value="ECO:0007669"/>
    <property type="project" value="InterPro"/>
</dbReference>
<dbReference type="GO" id="GO:0015627">
    <property type="term" value="C:type II protein secretion system complex"/>
    <property type="evidence" value="ECO:0007669"/>
    <property type="project" value="InterPro"/>
</dbReference>
<dbReference type="GO" id="GO:0005886">
    <property type="term" value="C:plasma membrane"/>
    <property type="evidence" value="ECO:0007669"/>
    <property type="project" value="UniProtKB-SubCell"/>
</dbReference>
<dbReference type="PRINTS" id="PR00812">
    <property type="entry name" value="BCTERIALGSPF"/>
</dbReference>
<feature type="domain" description="Type II secretion system protein GspF" evidence="16">
    <location>
        <begin position="74"/>
        <end position="196"/>
    </location>
</feature>
<evidence type="ECO:0000256" key="7">
    <source>
        <dbReference type="ARBA" id="ARBA00022692"/>
    </source>
</evidence>
<gene>
    <name evidence="17" type="ORF">SAMN02745220_03687</name>
</gene>
<evidence type="ECO:0000256" key="10">
    <source>
        <dbReference type="ARBA" id="ARBA00022927"/>
    </source>
</evidence>
<sequence>MPVFEYKALDSAGRNIKGIIDAESEAQARSRLRSSGKYPITIKLGNPRSGAGVDTANSVGFFERIKDEEIHVMTRQLATLVGAGIPLVQSLSSLVEQSSNPALKRVIAEVREKVNEGSTLTRALGEHPKLFSNIYVNMIRAGEASGSLSVVLERLADFGEKQQALEGRLRAALIYPIFMAIIGSAILFILVTYVVPNITQVFSDMGKVLPWPTRFLIDLSGFLGTYWWIVLGGLALSFMGIRYFFSLPAGRAFWDLVKLKAPIIGPVVRKVVLARFASTLGSLLNSSVGLLTSMQIVKTLIDNVQVAAVLDEAMTHIEKGKSMTAALSGSPWFPPMFVQMISVGEQSGNLEGMLEKVSTSYEREVETAILGMTSLIEPIMIVGMGAAVGFVVLSILLPIFEMNQLVG</sequence>
<evidence type="ECO:0000256" key="1">
    <source>
        <dbReference type="ARBA" id="ARBA00002684"/>
    </source>
</evidence>
<evidence type="ECO:0000256" key="12">
    <source>
        <dbReference type="ARBA" id="ARBA00023136"/>
    </source>
</evidence>
<evidence type="ECO:0000256" key="15">
    <source>
        <dbReference type="SAM" id="Phobius"/>
    </source>
</evidence>
<name>A0A1M7YE27_9BACT</name>
<evidence type="ECO:0000256" key="4">
    <source>
        <dbReference type="ARBA" id="ARBA00022448"/>
    </source>
</evidence>
<dbReference type="Pfam" id="PF00482">
    <property type="entry name" value="T2SSF"/>
    <property type="match status" value="2"/>
</dbReference>
<keyword evidence="6" id="KW-0997">Cell inner membrane</keyword>
<dbReference type="FunFam" id="1.20.81.30:FF:000001">
    <property type="entry name" value="Type II secretion system protein F"/>
    <property type="match status" value="2"/>
</dbReference>
<keyword evidence="18" id="KW-1185">Reference proteome</keyword>
<dbReference type="STRING" id="1121416.SAMN02745220_03687"/>
<dbReference type="InterPro" id="IPR018076">
    <property type="entry name" value="T2SS_GspF_dom"/>
</dbReference>
<evidence type="ECO:0000313" key="17">
    <source>
        <dbReference type="EMBL" id="SHO50885.1"/>
    </source>
</evidence>
<evidence type="ECO:0000256" key="13">
    <source>
        <dbReference type="ARBA" id="ARBA00030750"/>
    </source>
</evidence>
<dbReference type="GO" id="GO:0046872">
    <property type="term" value="F:metal ion binding"/>
    <property type="evidence" value="ECO:0007669"/>
    <property type="project" value="UniProtKB-KW"/>
</dbReference>
<protein>
    <recommendedName>
        <fullName evidence="13">General secretion pathway protein F</fullName>
    </recommendedName>
</protein>
<feature type="transmembrane region" description="Helical" evidence="15">
    <location>
        <begin position="225"/>
        <end position="245"/>
    </location>
</feature>
<keyword evidence="9" id="KW-0106">Calcium</keyword>
<comment type="function">
    <text evidence="1">Component of the type II secretion system inner membrane complex required for the energy-dependent secretion of extracellular factors such as proteases and toxins from the periplasm.</text>
</comment>
<dbReference type="OrthoDB" id="9805682at2"/>
<dbReference type="PANTHER" id="PTHR30012:SF0">
    <property type="entry name" value="TYPE II SECRETION SYSTEM PROTEIN F-RELATED"/>
    <property type="match status" value="1"/>
</dbReference>
<dbReference type="NCBIfam" id="TIGR02120">
    <property type="entry name" value="GspF"/>
    <property type="match status" value="1"/>
</dbReference>
<keyword evidence="11 15" id="KW-1133">Transmembrane helix</keyword>
<keyword evidence="5" id="KW-1003">Cell membrane</keyword>
<evidence type="ECO:0000256" key="8">
    <source>
        <dbReference type="ARBA" id="ARBA00022723"/>
    </source>
</evidence>
<dbReference type="RefSeq" id="WP_073615141.1">
    <property type="nucleotide sequence ID" value="NZ_FRFE01000021.1"/>
</dbReference>
<evidence type="ECO:0000256" key="11">
    <source>
        <dbReference type="ARBA" id="ARBA00022989"/>
    </source>
</evidence>
<keyword evidence="8" id="KW-0479">Metal-binding</keyword>
<evidence type="ECO:0000256" key="6">
    <source>
        <dbReference type="ARBA" id="ARBA00022519"/>
    </source>
</evidence>
<evidence type="ECO:0000256" key="5">
    <source>
        <dbReference type="ARBA" id="ARBA00022475"/>
    </source>
</evidence>
<reference evidence="17 18" key="1">
    <citation type="submission" date="2016-12" db="EMBL/GenBank/DDBJ databases">
        <authorList>
            <person name="Song W.-J."/>
            <person name="Kurnit D.M."/>
        </authorList>
    </citation>
    <scope>NUCLEOTIDE SEQUENCE [LARGE SCALE GENOMIC DNA]</scope>
    <source>
        <strain evidence="17 18">DSM 18488</strain>
    </source>
</reference>
<dbReference type="EMBL" id="FRFE01000021">
    <property type="protein sequence ID" value="SHO50885.1"/>
    <property type="molecule type" value="Genomic_DNA"/>
</dbReference>
<keyword evidence="7 14" id="KW-0812">Transmembrane</keyword>
<evidence type="ECO:0000256" key="2">
    <source>
        <dbReference type="ARBA" id="ARBA00004429"/>
    </source>
</evidence>
<evidence type="ECO:0000256" key="9">
    <source>
        <dbReference type="ARBA" id="ARBA00022837"/>
    </source>
</evidence>
<feature type="transmembrane region" description="Helical" evidence="15">
    <location>
        <begin position="379"/>
        <end position="400"/>
    </location>
</feature>
<dbReference type="InterPro" id="IPR042094">
    <property type="entry name" value="T2SS_GspF_sf"/>
</dbReference>
<dbReference type="Gene3D" id="1.20.81.30">
    <property type="entry name" value="Type II secretion system (T2SS), domain F"/>
    <property type="match status" value="2"/>
</dbReference>
<evidence type="ECO:0000256" key="14">
    <source>
        <dbReference type="RuleBase" id="RU003923"/>
    </source>
</evidence>
<dbReference type="PROSITE" id="PS00874">
    <property type="entry name" value="T2SP_F"/>
    <property type="match status" value="1"/>
</dbReference>
<keyword evidence="10" id="KW-0653">Protein transport</keyword>
<keyword evidence="12 15" id="KW-0472">Membrane</keyword>
<comment type="subcellular location">
    <subcellularLocation>
        <location evidence="2">Cell inner membrane</location>
        <topology evidence="2">Multi-pass membrane protein</topology>
    </subcellularLocation>
    <subcellularLocation>
        <location evidence="14">Cell membrane</location>
        <topology evidence="14">Multi-pass membrane protein</topology>
    </subcellularLocation>
</comment>
<keyword evidence="4 14" id="KW-0813">Transport</keyword>
<evidence type="ECO:0000313" key="18">
    <source>
        <dbReference type="Proteomes" id="UP000184603"/>
    </source>
</evidence>
<dbReference type="Proteomes" id="UP000184603">
    <property type="component" value="Unassembled WGS sequence"/>
</dbReference>
<dbReference type="InterPro" id="IPR001992">
    <property type="entry name" value="T2SS_GspF/T4SS_PilC_CS"/>
</dbReference>
<dbReference type="PANTHER" id="PTHR30012">
    <property type="entry name" value="GENERAL SECRETION PATHWAY PROTEIN"/>
    <property type="match status" value="1"/>
</dbReference>
<comment type="similarity">
    <text evidence="3 14">Belongs to the GSP F family.</text>
</comment>
<dbReference type="InterPro" id="IPR003004">
    <property type="entry name" value="GspF/PilC"/>
</dbReference>
<proteinExistence type="inferred from homology"/>